<name>A0A498QZG5_9FIRM</name>
<protein>
    <submittedName>
        <fullName evidence="1">Uncharacterized protein</fullName>
    </submittedName>
</protein>
<accession>A0A498QZG5</accession>
<gene>
    <name evidence="1" type="ORF">LUCI_0796</name>
</gene>
<reference evidence="1 2" key="1">
    <citation type="submission" date="2018-06" db="EMBL/GenBank/DDBJ databases">
        <authorList>
            <person name="Strepis N."/>
        </authorList>
    </citation>
    <scope>NUCLEOTIDE SEQUENCE [LARGE SCALE GENOMIC DNA]</scope>
    <source>
        <strain evidence="1">LUCI</strain>
    </source>
</reference>
<dbReference type="EMBL" id="UPPP01000057">
    <property type="protein sequence ID" value="VBB05586.1"/>
    <property type="molecule type" value="Genomic_DNA"/>
</dbReference>
<evidence type="ECO:0000313" key="2">
    <source>
        <dbReference type="Proteomes" id="UP000277811"/>
    </source>
</evidence>
<dbReference type="AlphaFoldDB" id="A0A498QZG5"/>
<organism evidence="1 2">
    <name type="scientific">Lucifera butyrica</name>
    <dbReference type="NCBI Taxonomy" id="1351585"/>
    <lineage>
        <taxon>Bacteria</taxon>
        <taxon>Bacillati</taxon>
        <taxon>Bacillota</taxon>
        <taxon>Negativicutes</taxon>
        <taxon>Veillonellales</taxon>
        <taxon>Veillonellaceae</taxon>
        <taxon>Lucifera</taxon>
    </lineage>
</organism>
<keyword evidence="2" id="KW-1185">Reference proteome</keyword>
<dbReference type="Proteomes" id="UP000277811">
    <property type="component" value="Unassembled WGS sequence"/>
</dbReference>
<dbReference type="RefSeq" id="WP_122626575.1">
    <property type="nucleotide sequence ID" value="NZ_UPPP01000057.1"/>
</dbReference>
<sequence>MSISRFKTALQIKFGLPPGHPTNEELNKIFTDINRIPLSSRTEAAWGQIVEKHVAGFRTYKYAGLDMSDLNVMYSQIINLLGK</sequence>
<proteinExistence type="predicted"/>
<evidence type="ECO:0000313" key="1">
    <source>
        <dbReference type="EMBL" id="VBB05586.1"/>
    </source>
</evidence>